<dbReference type="GO" id="GO:0006281">
    <property type="term" value="P:DNA repair"/>
    <property type="evidence" value="ECO:0007669"/>
    <property type="project" value="UniProtKB-KW"/>
</dbReference>
<reference evidence="9 10" key="2">
    <citation type="submission" date="2024-05" db="EMBL/GenBank/DDBJ databases">
        <authorList>
            <person name="Chen Y."/>
            <person name="Shah S."/>
            <person name="Dougan E. K."/>
            <person name="Thang M."/>
            <person name="Chan C."/>
        </authorList>
    </citation>
    <scope>NUCLEOTIDE SEQUENCE [LARGE SCALE GENOMIC DNA]</scope>
</reference>
<comment type="similarity">
    <text evidence="5">Belongs to the helicase family.</text>
</comment>
<proteinExistence type="inferred from homology"/>
<dbReference type="GO" id="GO:0000184">
    <property type="term" value="P:nuclear-transcribed mRNA catabolic process, nonsense-mediated decay"/>
    <property type="evidence" value="ECO:0007669"/>
    <property type="project" value="TreeGrafter"/>
</dbReference>
<reference evidence="8" key="1">
    <citation type="submission" date="2022-10" db="EMBL/GenBank/DDBJ databases">
        <authorList>
            <person name="Chen Y."/>
            <person name="Dougan E. K."/>
            <person name="Chan C."/>
            <person name="Rhodes N."/>
            <person name="Thang M."/>
        </authorList>
    </citation>
    <scope>NUCLEOTIDE SEQUENCE</scope>
</reference>
<feature type="region of interest" description="Disordered" evidence="6">
    <location>
        <begin position="847"/>
        <end position="874"/>
    </location>
</feature>
<dbReference type="SUPFAM" id="SSF52540">
    <property type="entry name" value="P-loop containing nucleoside triphosphate hydrolases"/>
    <property type="match status" value="3"/>
</dbReference>
<dbReference type="InterPro" id="IPR045055">
    <property type="entry name" value="DNA2/NAM7-like"/>
</dbReference>
<feature type="region of interest" description="Disordered" evidence="6">
    <location>
        <begin position="808"/>
        <end position="828"/>
    </location>
</feature>
<keyword evidence="2 5" id="KW-0378">Hydrolase</keyword>
<dbReference type="GO" id="GO:0006310">
    <property type="term" value="P:DNA recombination"/>
    <property type="evidence" value="ECO:0007669"/>
    <property type="project" value="UniProtKB-KW"/>
</dbReference>
<dbReference type="GO" id="GO:0005737">
    <property type="term" value="C:cytoplasm"/>
    <property type="evidence" value="ECO:0007669"/>
    <property type="project" value="TreeGrafter"/>
</dbReference>
<dbReference type="CDD" id="cd18037">
    <property type="entry name" value="DEXSc_Pif1_like"/>
    <property type="match status" value="1"/>
</dbReference>
<dbReference type="Pfam" id="PF20668">
    <property type="entry name" value="DUF6815"/>
    <property type="match status" value="1"/>
</dbReference>
<evidence type="ECO:0000313" key="8">
    <source>
        <dbReference type="EMBL" id="CAI4000022.1"/>
    </source>
</evidence>
<dbReference type="EMBL" id="CAMXCT030002720">
    <property type="protein sequence ID" value="CAL4787334.1"/>
    <property type="molecule type" value="Genomic_DNA"/>
</dbReference>
<comment type="catalytic activity">
    <reaction evidence="5">
        <text>ATP + H2O = ADP + phosphate + H(+)</text>
        <dbReference type="Rhea" id="RHEA:13065"/>
        <dbReference type="ChEBI" id="CHEBI:15377"/>
        <dbReference type="ChEBI" id="CHEBI:15378"/>
        <dbReference type="ChEBI" id="CHEBI:30616"/>
        <dbReference type="ChEBI" id="CHEBI:43474"/>
        <dbReference type="ChEBI" id="CHEBI:456216"/>
        <dbReference type="EC" id="5.6.2.3"/>
    </reaction>
</comment>
<dbReference type="InterPro" id="IPR041679">
    <property type="entry name" value="DNA2/NAM7-like_C"/>
</dbReference>
<keyword evidence="10" id="KW-1185">Reference proteome</keyword>
<dbReference type="Pfam" id="PF13086">
    <property type="entry name" value="AAA_11"/>
    <property type="match status" value="2"/>
</dbReference>
<keyword evidence="1 5" id="KW-0547">Nucleotide-binding</keyword>
<comment type="cofactor">
    <cofactor evidence="5">
        <name>Mg(2+)</name>
        <dbReference type="ChEBI" id="CHEBI:18420"/>
    </cofactor>
</comment>
<evidence type="ECO:0000256" key="2">
    <source>
        <dbReference type="ARBA" id="ARBA00022801"/>
    </source>
</evidence>
<gene>
    <name evidence="8" type="ORF">C1SCF055_LOCUS26177</name>
</gene>
<dbReference type="FunFam" id="3.40.50.300:FF:000326">
    <property type="entry name" value="P-loop containing nucleoside triphosphate hydrolase"/>
    <property type="match status" value="1"/>
</dbReference>
<feature type="domain" description="AAA+ ATPase" evidence="7">
    <location>
        <begin position="908"/>
        <end position="1133"/>
    </location>
</feature>
<dbReference type="InterPro" id="IPR047187">
    <property type="entry name" value="SF1_C_Upf1"/>
</dbReference>
<dbReference type="InterPro" id="IPR027417">
    <property type="entry name" value="P-loop_NTPase"/>
</dbReference>
<evidence type="ECO:0000313" key="9">
    <source>
        <dbReference type="EMBL" id="CAL4787334.1"/>
    </source>
</evidence>
<dbReference type="GO" id="GO:0000723">
    <property type="term" value="P:telomere maintenance"/>
    <property type="evidence" value="ECO:0007669"/>
    <property type="project" value="InterPro"/>
</dbReference>
<dbReference type="Gene3D" id="3.40.50.300">
    <property type="entry name" value="P-loop containing nucleotide triphosphate hydrolases"/>
    <property type="match status" value="3"/>
</dbReference>
<dbReference type="GO" id="GO:0043139">
    <property type="term" value="F:5'-3' DNA helicase activity"/>
    <property type="evidence" value="ECO:0007669"/>
    <property type="project" value="UniProtKB-EC"/>
</dbReference>
<dbReference type="CDD" id="cd18809">
    <property type="entry name" value="SF1_C_RecD"/>
    <property type="match status" value="1"/>
</dbReference>
<comment type="caution">
    <text evidence="8">The sequence shown here is derived from an EMBL/GenBank/DDBJ whole genome shotgun (WGS) entry which is preliminary data.</text>
</comment>
<dbReference type="InterPro" id="IPR003593">
    <property type="entry name" value="AAA+_ATPase"/>
</dbReference>
<dbReference type="InterPro" id="IPR049212">
    <property type="entry name" value="DUF6815"/>
</dbReference>
<dbReference type="EMBL" id="CAMXCT010002720">
    <property type="protein sequence ID" value="CAI4000022.1"/>
    <property type="molecule type" value="Genomic_DNA"/>
</dbReference>
<feature type="compositionally biased region" description="Acidic residues" evidence="6">
    <location>
        <begin position="860"/>
        <end position="872"/>
    </location>
</feature>
<sequence length="1339" mass="146663">MAEKGEHTVAEFIEFCVSGRTDKSGEWTSKGVGKYLEGGKEAGGQLVDQRFCPRIVEGELRYNLIGDSLIGVIHKKPKEGGISAVGGAGSIYTFYGPDEPLFASLTENFLKKDLPHVMPSLDLAEEPLPLWWTTDFINASPPGTKVEEEKWIVGEFNCSCVGISRCLAAYCKDDTPNACWDDISEEDKAEAKKMGDLMGEKALAILSKPPWTVTVDKCIDISHPEMAKLVPNDYDRIRDGAEVEVINSATQPDKTAPLGVKLTSPPKVNFAEGYIYRLDRLASTDQTRRMLDALKVILKNPVVDPSPMIPHEILRKLICNPVEKTLKQAGLQDLPLESVDFSGSKQKSEGLAAFQQEAKHVYAHLLNKSQIDSLAAWSKSRFSFKDSGMLFLNSVLSSTRRLTLIQGPPGTGKTTTAVQIVAAMVRYGLVDLPILVTADSNTAVDNLVKGIGKTGVNIVRVGRPEAIREDVKSYALDGRWKDLKKAEVVCATCIGASGTTLDKVRFPTVIVDECTQAAETAALVPIARGCQQAILIGDQCQLPPTVLSDVAETENLGESLFTRLVTQGVRPCLLDTQYRMHPLVAEFASAAFYNGRLQNGVSHIHRKPPEGFPWPQRHMPVAFINLEKCEEKREGHGSSYINPAEAEKTMWALLEVTKNGKIGPEDVGIVTPYKGQVRLLKKLINERPGLQKFRSGLEVESVDRFQGQEKEVIIFCAVRNNREGKVGFLCDWRRLNVMLTRARIGLIVIGSRSTLMSDPLWHEWLIWAAARGAICGESAKGSWVPRYLVDDRDGIWTVKQGIIEEVQKGITPKPSTGGNDAPAKVEQKEEDILDSWEDMESPLMTPANESQQQGALEKALEEDPAELPEADPEAAKAVCSTRLKKTPVGSPSVSLTKAQQAVVDLVLRGRSVFLTGAAGTGKSVVLQELNRQAKRQVALTAATGVAALLIGGETTHSWAGLGQAKGTSDELVERVRMDAAACNRWLAARLLVIDEVSMISAKLLDALDQCGRVCRGLSMPFGNLPVLLCGDFHQLPPVSLDGWAFQAKVWKEAISFSLELTEVLRSDPQERQLAKALQEVRCGRISDGSWQFLQSLAKKPRQNDRCPVVVVPTNRQADEINVAALRAAMETSGEIHRYSALHVSGARKKEVPEELSLCKGAVVVLTTSIRVGPQGEVKWANGLRCCVSGFVELPRKVFDHRHPDFEAVHGHSLRQFLLRHGGLLPKLQALEDPSSEYVLHPVHFSERNSGEGPGVVQLPIRLGWAVTAHRAQGASMEGGAVAVLQGLFSPGQAYVALSRCRRAKDLWIEGLPHRDADGWVAAFAPEEEVQAFYQTMRGF</sequence>
<dbReference type="Pfam" id="PF13087">
    <property type="entry name" value="AAA_12"/>
    <property type="match status" value="1"/>
</dbReference>
<evidence type="ECO:0000256" key="6">
    <source>
        <dbReference type="SAM" id="MobiDB-lite"/>
    </source>
</evidence>
<dbReference type="PANTHER" id="PTHR10887">
    <property type="entry name" value="DNA2/NAM7 HELICASE FAMILY"/>
    <property type="match status" value="1"/>
</dbReference>
<dbReference type="EMBL" id="CAMXCT020002720">
    <property type="protein sequence ID" value="CAL1153397.1"/>
    <property type="molecule type" value="Genomic_DNA"/>
</dbReference>
<organism evidence="8">
    <name type="scientific">Cladocopium goreaui</name>
    <dbReference type="NCBI Taxonomy" id="2562237"/>
    <lineage>
        <taxon>Eukaryota</taxon>
        <taxon>Sar</taxon>
        <taxon>Alveolata</taxon>
        <taxon>Dinophyceae</taxon>
        <taxon>Suessiales</taxon>
        <taxon>Symbiodiniaceae</taxon>
        <taxon>Cladocopium</taxon>
    </lineage>
</organism>
<dbReference type="SMART" id="SM00382">
    <property type="entry name" value="AAA"/>
    <property type="match status" value="2"/>
</dbReference>
<keyword evidence="4 5" id="KW-0067">ATP-binding</keyword>
<keyword evidence="5" id="KW-0233">DNA recombination</keyword>
<dbReference type="GO" id="GO:0016787">
    <property type="term" value="F:hydrolase activity"/>
    <property type="evidence" value="ECO:0007669"/>
    <property type="project" value="UniProtKB-KW"/>
</dbReference>
<keyword evidence="3 5" id="KW-0347">Helicase</keyword>
<evidence type="ECO:0000259" key="7">
    <source>
        <dbReference type="SMART" id="SM00382"/>
    </source>
</evidence>
<dbReference type="PANTHER" id="PTHR10887:SF517">
    <property type="entry name" value="RNA HELICASE NONSENSE MRNA REDUCING FACTOR"/>
    <property type="match status" value="1"/>
</dbReference>
<dbReference type="Proteomes" id="UP001152797">
    <property type="component" value="Unassembled WGS sequence"/>
</dbReference>
<evidence type="ECO:0000256" key="3">
    <source>
        <dbReference type="ARBA" id="ARBA00022806"/>
    </source>
</evidence>
<accession>A0A9P1CWS0</accession>
<dbReference type="Pfam" id="PF05970">
    <property type="entry name" value="PIF1"/>
    <property type="match status" value="1"/>
</dbReference>
<keyword evidence="5" id="KW-0227">DNA damage</keyword>
<dbReference type="GO" id="GO:0005694">
    <property type="term" value="C:chromosome"/>
    <property type="evidence" value="ECO:0007669"/>
    <property type="project" value="UniProtKB-ARBA"/>
</dbReference>
<name>A0A9P1CWS0_9DINO</name>
<dbReference type="InterPro" id="IPR010285">
    <property type="entry name" value="DNA_helicase_pif1-like_DEAD"/>
</dbReference>
<keyword evidence="5" id="KW-0234">DNA repair</keyword>
<evidence type="ECO:0000256" key="4">
    <source>
        <dbReference type="ARBA" id="ARBA00022840"/>
    </source>
</evidence>
<evidence type="ECO:0000256" key="1">
    <source>
        <dbReference type="ARBA" id="ARBA00022741"/>
    </source>
</evidence>
<dbReference type="GO" id="GO:0003724">
    <property type="term" value="F:RNA helicase activity"/>
    <property type="evidence" value="ECO:0007669"/>
    <property type="project" value="TreeGrafter"/>
</dbReference>
<evidence type="ECO:0000313" key="10">
    <source>
        <dbReference type="Proteomes" id="UP001152797"/>
    </source>
</evidence>
<dbReference type="EC" id="5.6.2.3" evidence="5"/>
<dbReference type="GO" id="GO:0005524">
    <property type="term" value="F:ATP binding"/>
    <property type="evidence" value="ECO:0007669"/>
    <property type="project" value="UniProtKB-KW"/>
</dbReference>
<dbReference type="OrthoDB" id="6513042at2759"/>
<dbReference type="InterPro" id="IPR041677">
    <property type="entry name" value="DNA2/NAM7_AAA_11"/>
</dbReference>
<protein>
    <recommendedName>
        <fullName evidence="5">ATP-dependent DNA helicase</fullName>
        <ecNumber evidence="5">5.6.2.3</ecNumber>
    </recommendedName>
</protein>
<evidence type="ECO:0000256" key="5">
    <source>
        <dbReference type="RuleBase" id="RU363044"/>
    </source>
</evidence>
<dbReference type="CDD" id="cd18808">
    <property type="entry name" value="SF1_C_Upf1"/>
    <property type="match status" value="1"/>
</dbReference>
<feature type="domain" description="AAA+ ATPase" evidence="7">
    <location>
        <begin position="399"/>
        <end position="566"/>
    </location>
</feature>